<name>A0A8R7UPS7_TRIUA</name>
<accession>A0A8R7UPS7</accession>
<protein>
    <submittedName>
        <fullName evidence="1">Uncharacterized protein</fullName>
    </submittedName>
</protein>
<dbReference type="EnsemblPlants" id="TuG1812G0600001251.01.T01">
    <property type="protein sequence ID" value="TuG1812G0600001251.01.T01.cds351663"/>
    <property type="gene ID" value="TuG1812G0600001251.01"/>
</dbReference>
<dbReference type="Proteomes" id="UP000015106">
    <property type="component" value="Chromosome 6"/>
</dbReference>
<dbReference type="Gramene" id="TuG1812G0600001251.01.T01">
    <property type="protein sequence ID" value="TuG1812G0600001251.01.T01.cds351663"/>
    <property type="gene ID" value="TuG1812G0600001251.01"/>
</dbReference>
<reference evidence="1" key="2">
    <citation type="submission" date="2018-03" db="EMBL/GenBank/DDBJ databases">
        <title>The Triticum urartu genome reveals the dynamic nature of wheat genome evolution.</title>
        <authorList>
            <person name="Ling H."/>
            <person name="Ma B."/>
            <person name="Shi X."/>
            <person name="Liu H."/>
            <person name="Dong L."/>
            <person name="Sun H."/>
            <person name="Cao Y."/>
            <person name="Gao Q."/>
            <person name="Zheng S."/>
            <person name="Li Y."/>
            <person name="Yu Y."/>
            <person name="Du H."/>
            <person name="Qi M."/>
            <person name="Li Y."/>
            <person name="Yu H."/>
            <person name="Cui Y."/>
            <person name="Wang N."/>
            <person name="Chen C."/>
            <person name="Wu H."/>
            <person name="Zhao Y."/>
            <person name="Zhang J."/>
            <person name="Li Y."/>
            <person name="Zhou W."/>
            <person name="Zhang B."/>
            <person name="Hu W."/>
            <person name="Eijk M."/>
            <person name="Tang J."/>
            <person name="Witsenboer H."/>
            <person name="Zhao S."/>
            <person name="Li Z."/>
            <person name="Zhang A."/>
            <person name="Wang D."/>
            <person name="Liang C."/>
        </authorList>
    </citation>
    <scope>NUCLEOTIDE SEQUENCE [LARGE SCALE GENOMIC DNA]</scope>
    <source>
        <strain evidence="1">cv. G1812</strain>
    </source>
</reference>
<organism evidence="1 2">
    <name type="scientific">Triticum urartu</name>
    <name type="common">Red wild einkorn</name>
    <name type="synonym">Crithodium urartu</name>
    <dbReference type="NCBI Taxonomy" id="4572"/>
    <lineage>
        <taxon>Eukaryota</taxon>
        <taxon>Viridiplantae</taxon>
        <taxon>Streptophyta</taxon>
        <taxon>Embryophyta</taxon>
        <taxon>Tracheophyta</taxon>
        <taxon>Spermatophyta</taxon>
        <taxon>Magnoliopsida</taxon>
        <taxon>Liliopsida</taxon>
        <taxon>Poales</taxon>
        <taxon>Poaceae</taxon>
        <taxon>BOP clade</taxon>
        <taxon>Pooideae</taxon>
        <taxon>Triticodae</taxon>
        <taxon>Triticeae</taxon>
        <taxon>Triticinae</taxon>
        <taxon>Triticum</taxon>
    </lineage>
</organism>
<sequence length="74" mass="8268">MLVSTILNVASLVLDFKDNLPTLYSHACIFATSSQLYATLIKFWSTHLLTIRSSIISCTLQPMRTIGKAFSYPL</sequence>
<reference evidence="1" key="3">
    <citation type="submission" date="2022-06" db="UniProtKB">
        <authorList>
            <consortium name="EnsemblPlants"/>
        </authorList>
    </citation>
    <scope>IDENTIFICATION</scope>
</reference>
<dbReference type="AlphaFoldDB" id="A0A8R7UPS7"/>
<proteinExistence type="predicted"/>
<reference evidence="2" key="1">
    <citation type="journal article" date="2013" name="Nature">
        <title>Draft genome of the wheat A-genome progenitor Triticum urartu.</title>
        <authorList>
            <person name="Ling H.Q."/>
            <person name="Zhao S."/>
            <person name="Liu D."/>
            <person name="Wang J."/>
            <person name="Sun H."/>
            <person name="Zhang C."/>
            <person name="Fan H."/>
            <person name="Li D."/>
            <person name="Dong L."/>
            <person name="Tao Y."/>
            <person name="Gao C."/>
            <person name="Wu H."/>
            <person name="Li Y."/>
            <person name="Cui Y."/>
            <person name="Guo X."/>
            <person name="Zheng S."/>
            <person name="Wang B."/>
            <person name="Yu K."/>
            <person name="Liang Q."/>
            <person name="Yang W."/>
            <person name="Lou X."/>
            <person name="Chen J."/>
            <person name="Feng M."/>
            <person name="Jian J."/>
            <person name="Zhang X."/>
            <person name="Luo G."/>
            <person name="Jiang Y."/>
            <person name="Liu J."/>
            <person name="Wang Z."/>
            <person name="Sha Y."/>
            <person name="Zhang B."/>
            <person name="Wu H."/>
            <person name="Tang D."/>
            <person name="Shen Q."/>
            <person name="Xue P."/>
            <person name="Zou S."/>
            <person name="Wang X."/>
            <person name="Liu X."/>
            <person name="Wang F."/>
            <person name="Yang Y."/>
            <person name="An X."/>
            <person name="Dong Z."/>
            <person name="Zhang K."/>
            <person name="Zhang X."/>
            <person name="Luo M.C."/>
            <person name="Dvorak J."/>
            <person name="Tong Y."/>
            <person name="Wang J."/>
            <person name="Yang H."/>
            <person name="Li Z."/>
            <person name="Wang D."/>
            <person name="Zhang A."/>
            <person name="Wang J."/>
        </authorList>
    </citation>
    <scope>NUCLEOTIDE SEQUENCE</scope>
    <source>
        <strain evidence="2">cv. G1812</strain>
    </source>
</reference>
<keyword evidence="2" id="KW-1185">Reference proteome</keyword>
<evidence type="ECO:0000313" key="1">
    <source>
        <dbReference type="EnsemblPlants" id="TuG1812G0600001251.01.T01.cds351663"/>
    </source>
</evidence>
<evidence type="ECO:0000313" key="2">
    <source>
        <dbReference type="Proteomes" id="UP000015106"/>
    </source>
</evidence>